<reference evidence="2 3" key="1">
    <citation type="journal article" date="2016" name="Mol. Biol. Evol.">
        <title>Comparative Genomics of Early-Diverging Mushroom-Forming Fungi Provides Insights into the Origins of Lignocellulose Decay Capabilities.</title>
        <authorList>
            <person name="Nagy L.G."/>
            <person name="Riley R."/>
            <person name="Tritt A."/>
            <person name="Adam C."/>
            <person name="Daum C."/>
            <person name="Floudas D."/>
            <person name="Sun H."/>
            <person name="Yadav J.S."/>
            <person name="Pangilinan J."/>
            <person name="Larsson K.H."/>
            <person name="Matsuura K."/>
            <person name="Barry K."/>
            <person name="Labutti K."/>
            <person name="Kuo R."/>
            <person name="Ohm R.A."/>
            <person name="Bhattacharya S.S."/>
            <person name="Shirouzu T."/>
            <person name="Yoshinaga Y."/>
            <person name="Martin F.M."/>
            <person name="Grigoriev I.V."/>
            <person name="Hibbett D.S."/>
        </authorList>
    </citation>
    <scope>NUCLEOTIDE SEQUENCE [LARGE SCALE GENOMIC DNA]</scope>
    <source>
        <strain evidence="2 3">L-15889</strain>
    </source>
</reference>
<dbReference type="OrthoDB" id="2802734at2759"/>
<feature type="region of interest" description="Disordered" evidence="1">
    <location>
        <begin position="307"/>
        <end position="337"/>
    </location>
</feature>
<sequence length="337" mass="36104">MSDVVDVFSGTTFHPSSSPSQSGLSSPVDSPASDADSTFSVGLGDSPVEVPQSEYANSSAGYPSDLELEESEFEGSNTEALGSSGELSPVPYAKNDAFLPAICTGPLLEAPNFTQEAGQEAESEGQQVSEDVRPVTPENQTGSLKQPVSTPVAGKPASTQDGSVSPNKGGKYLKDLRQAYAMEMRKKIAQVSVDTFMEEFVPGDNLPSNATIEAFDRAGFNRQEKLMYDELCKVANSVFSHTDKFDRGSNRCPDVMIYPADGDATKAYTIEPSFLAKKTKEDRQRCVEKEARTAWLWASLLIEAKGNTSDSPFVVPNSKQETNNTPTSPVQQGAAPS</sequence>
<name>A0A165LVV5_9APHY</name>
<protein>
    <submittedName>
        <fullName evidence="2">Uncharacterized protein</fullName>
    </submittedName>
</protein>
<dbReference type="AlphaFoldDB" id="A0A165LVV5"/>
<evidence type="ECO:0000313" key="3">
    <source>
        <dbReference type="Proteomes" id="UP000076727"/>
    </source>
</evidence>
<dbReference type="EMBL" id="KV429115">
    <property type="protein sequence ID" value="KZT64912.1"/>
    <property type="molecule type" value="Genomic_DNA"/>
</dbReference>
<keyword evidence="3" id="KW-1185">Reference proteome</keyword>
<accession>A0A165LVV5</accession>
<feature type="compositionally biased region" description="Low complexity" evidence="1">
    <location>
        <begin position="15"/>
        <end position="37"/>
    </location>
</feature>
<dbReference type="Proteomes" id="UP000076727">
    <property type="component" value="Unassembled WGS sequence"/>
</dbReference>
<evidence type="ECO:0000256" key="1">
    <source>
        <dbReference type="SAM" id="MobiDB-lite"/>
    </source>
</evidence>
<evidence type="ECO:0000313" key="2">
    <source>
        <dbReference type="EMBL" id="KZT64912.1"/>
    </source>
</evidence>
<gene>
    <name evidence="2" type="ORF">DAEQUDRAFT_769256</name>
</gene>
<dbReference type="STRING" id="1314783.A0A165LVV5"/>
<feature type="region of interest" description="Disordered" evidence="1">
    <location>
        <begin position="1"/>
        <end position="87"/>
    </location>
</feature>
<proteinExistence type="predicted"/>
<feature type="region of interest" description="Disordered" evidence="1">
    <location>
        <begin position="114"/>
        <end position="170"/>
    </location>
</feature>
<feature type="compositionally biased region" description="Polar residues" evidence="1">
    <location>
        <begin position="137"/>
        <end position="149"/>
    </location>
</feature>
<feature type="compositionally biased region" description="Polar residues" evidence="1">
    <location>
        <begin position="157"/>
        <end position="166"/>
    </location>
</feature>
<feature type="non-terminal residue" evidence="2">
    <location>
        <position position="337"/>
    </location>
</feature>
<feature type="compositionally biased region" description="Polar residues" evidence="1">
    <location>
        <begin position="307"/>
        <end position="331"/>
    </location>
</feature>
<feature type="compositionally biased region" description="Low complexity" evidence="1">
    <location>
        <begin position="115"/>
        <end position="129"/>
    </location>
</feature>
<organism evidence="2 3">
    <name type="scientific">Daedalea quercina L-15889</name>
    <dbReference type="NCBI Taxonomy" id="1314783"/>
    <lineage>
        <taxon>Eukaryota</taxon>
        <taxon>Fungi</taxon>
        <taxon>Dikarya</taxon>
        <taxon>Basidiomycota</taxon>
        <taxon>Agaricomycotina</taxon>
        <taxon>Agaricomycetes</taxon>
        <taxon>Polyporales</taxon>
        <taxon>Fomitopsis</taxon>
    </lineage>
</organism>